<name>A0AAV4TQH6_9ARAC</name>
<comment type="caution">
    <text evidence="1">The sequence shown here is derived from an EMBL/GenBank/DDBJ whole genome shotgun (WGS) entry which is preliminary data.</text>
</comment>
<sequence length="78" mass="9006">MVTILYSNVKGARWEDATKYSYFSISKQKGRNLQPKDLTSPMKDRVLEAEIAELWALPFQIQNPFCNPFESLSINSHL</sequence>
<gene>
    <name evidence="1" type="ORF">CDAR_419281</name>
</gene>
<protein>
    <submittedName>
        <fullName evidence="1">Uncharacterized protein</fullName>
    </submittedName>
</protein>
<accession>A0AAV4TQH6</accession>
<keyword evidence="2" id="KW-1185">Reference proteome</keyword>
<dbReference type="Proteomes" id="UP001054837">
    <property type="component" value="Unassembled WGS sequence"/>
</dbReference>
<proteinExistence type="predicted"/>
<dbReference type="EMBL" id="BPLQ01009920">
    <property type="protein sequence ID" value="GIY47394.1"/>
    <property type="molecule type" value="Genomic_DNA"/>
</dbReference>
<evidence type="ECO:0000313" key="1">
    <source>
        <dbReference type="EMBL" id="GIY47394.1"/>
    </source>
</evidence>
<reference evidence="1 2" key="1">
    <citation type="submission" date="2021-06" db="EMBL/GenBank/DDBJ databases">
        <title>Caerostris darwini draft genome.</title>
        <authorList>
            <person name="Kono N."/>
            <person name="Arakawa K."/>
        </authorList>
    </citation>
    <scope>NUCLEOTIDE SEQUENCE [LARGE SCALE GENOMIC DNA]</scope>
</reference>
<dbReference type="AlphaFoldDB" id="A0AAV4TQH6"/>
<evidence type="ECO:0000313" key="2">
    <source>
        <dbReference type="Proteomes" id="UP001054837"/>
    </source>
</evidence>
<organism evidence="1 2">
    <name type="scientific">Caerostris darwini</name>
    <dbReference type="NCBI Taxonomy" id="1538125"/>
    <lineage>
        <taxon>Eukaryota</taxon>
        <taxon>Metazoa</taxon>
        <taxon>Ecdysozoa</taxon>
        <taxon>Arthropoda</taxon>
        <taxon>Chelicerata</taxon>
        <taxon>Arachnida</taxon>
        <taxon>Araneae</taxon>
        <taxon>Araneomorphae</taxon>
        <taxon>Entelegynae</taxon>
        <taxon>Araneoidea</taxon>
        <taxon>Araneidae</taxon>
        <taxon>Caerostris</taxon>
    </lineage>
</organism>